<reference evidence="2 3" key="1">
    <citation type="submission" date="2016-10" db="EMBL/GenBank/DDBJ databases">
        <authorList>
            <person name="Varghese N."/>
            <person name="Submissions S."/>
        </authorList>
    </citation>
    <scope>NUCLEOTIDE SEQUENCE [LARGE SCALE GENOMIC DNA]</scope>
    <source>
        <strain evidence="2 3">DSM 18327</strain>
    </source>
</reference>
<protein>
    <recommendedName>
        <fullName evidence="4">SPOR domain-containing protein</fullName>
    </recommendedName>
</protein>
<name>A0ABY0XRG4_9PSED</name>
<evidence type="ECO:0000313" key="3">
    <source>
        <dbReference type="Proteomes" id="UP000199665"/>
    </source>
</evidence>
<feature type="transmembrane region" description="Helical" evidence="1">
    <location>
        <begin position="306"/>
        <end position="325"/>
    </location>
</feature>
<evidence type="ECO:0000313" key="2">
    <source>
        <dbReference type="EMBL" id="SEB97605.1"/>
    </source>
</evidence>
<evidence type="ECO:0008006" key="4">
    <source>
        <dbReference type="Google" id="ProtNLM"/>
    </source>
</evidence>
<organism evidence="2 3">
    <name type="scientific">Pseudomonas mohnii</name>
    <dbReference type="NCBI Taxonomy" id="395600"/>
    <lineage>
        <taxon>Bacteria</taxon>
        <taxon>Pseudomonadati</taxon>
        <taxon>Pseudomonadota</taxon>
        <taxon>Gammaproteobacteria</taxon>
        <taxon>Pseudomonadales</taxon>
        <taxon>Pseudomonadaceae</taxon>
        <taxon>Pseudomonas</taxon>
    </lineage>
</organism>
<accession>A0ABY0XRG4</accession>
<keyword evidence="1" id="KW-1133">Transmembrane helix</keyword>
<dbReference type="EMBL" id="FNRV01000001">
    <property type="protein sequence ID" value="SEB97605.1"/>
    <property type="molecule type" value="Genomic_DNA"/>
</dbReference>
<proteinExistence type="predicted"/>
<keyword evidence="1" id="KW-0812">Transmembrane</keyword>
<sequence>MRMSIRGPVPLIHCFPRAPSTVRHDHSPPEQPPAVENAWAPCIRPTPIGRRPRFAFKHQEHPARTLLGNSLILTSTKTLPTRTRLISVDIVAALQQSGTLATTFFLNTSVLMYHPATHLIWFFFDRLSLFRQPTVYKVHARCSLKQQKSSQLILALGHTDALKNLDHPRINNRTPFIRKNGINHYSLVLEMASVRKLGLGFLITGVLGQLSALLWTYMSTGPNCQNNVNNSYIQQKVTTLEQLLDDTVNKVATEFNTKHFDGLTPLAKNGSHIPNSTKADAAQFLVEKPDETPVTLPSLPAQSYKWTIILSGLITVIGLLLAVFARKKTFDPQWHVFRTVPGSLITLERPCLTCGGYIFQARKEPSTTPSSGLWVVEIALNTPSRHRAVKAIQQLELPVARKENNFVVIGPYKQKQDAARVVKELSERHGVRGWMMAGN</sequence>
<keyword evidence="3" id="KW-1185">Reference proteome</keyword>
<gene>
    <name evidence="2" type="ORF">SAMN05216205_1133</name>
</gene>
<evidence type="ECO:0000256" key="1">
    <source>
        <dbReference type="SAM" id="Phobius"/>
    </source>
</evidence>
<dbReference type="Proteomes" id="UP000199665">
    <property type="component" value="Unassembled WGS sequence"/>
</dbReference>
<feature type="transmembrane region" description="Helical" evidence="1">
    <location>
        <begin position="197"/>
        <end position="218"/>
    </location>
</feature>
<keyword evidence="1" id="KW-0472">Membrane</keyword>
<comment type="caution">
    <text evidence="2">The sequence shown here is derived from an EMBL/GenBank/DDBJ whole genome shotgun (WGS) entry which is preliminary data.</text>
</comment>